<protein>
    <submittedName>
        <fullName evidence="3">Uncharacterized protein</fullName>
    </submittedName>
</protein>
<evidence type="ECO:0000256" key="1">
    <source>
        <dbReference type="SAM" id="MobiDB-lite"/>
    </source>
</evidence>
<feature type="compositionally biased region" description="Low complexity" evidence="1">
    <location>
        <begin position="14"/>
        <end position="24"/>
    </location>
</feature>
<evidence type="ECO:0000256" key="2">
    <source>
        <dbReference type="SAM" id="SignalP"/>
    </source>
</evidence>
<feature type="region of interest" description="Disordered" evidence="1">
    <location>
        <begin position="101"/>
        <end position="134"/>
    </location>
</feature>
<organism evidence="3 4">
    <name type="scientific">Tigriopus californicus</name>
    <name type="common">Marine copepod</name>
    <dbReference type="NCBI Taxonomy" id="6832"/>
    <lineage>
        <taxon>Eukaryota</taxon>
        <taxon>Metazoa</taxon>
        <taxon>Ecdysozoa</taxon>
        <taxon>Arthropoda</taxon>
        <taxon>Crustacea</taxon>
        <taxon>Multicrustacea</taxon>
        <taxon>Hexanauplia</taxon>
        <taxon>Copepoda</taxon>
        <taxon>Harpacticoida</taxon>
        <taxon>Harpacticidae</taxon>
        <taxon>Tigriopus</taxon>
    </lineage>
</organism>
<comment type="caution">
    <text evidence="3">The sequence shown here is derived from an EMBL/GenBank/DDBJ whole genome shotgun (WGS) entry which is preliminary data.</text>
</comment>
<dbReference type="EMBL" id="VCGU01000007">
    <property type="protein sequence ID" value="TRY73202.1"/>
    <property type="molecule type" value="Genomic_DNA"/>
</dbReference>
<feature type="compositionally biased region" description="Pro residues" evidence="1">
    <location>
        <begin position="25"/>
        <end position="48"/>
    </location>
</feature>
<gene>
    <name evidence="3" type="ORF">TCAL_16886</name>
</gene>
<evidence type="ECO:0000313" key="4">
    <source>
        <dbReference type="Proteomes" id="UP000318571"/>
    </source>
</evidence>
<proteinExistence type="predicted"/>
<name>A0A553P6A2_TIGCA</name>
<evidence type="ECO:0000313" key="3">
    <source>
        <dbReference type="EMBL" id="TRY73202.1"/>
    </source>
</evidence>
<feature type="signal peptide" evidence="2">
    <location>
        <begin position="1"/>
        <end position="20"/>
    </location>
</feature>
<feature type="region of interest" description="Disordered" evidence="1">
    <location>
        <begin position="14"/>
        <end position="50"/>
    </location>
</feature>
<keyword evidence="2" id="KW-0732">Signal</keyword>
<reference evidence="3 4" key="1">
    <citation type="journal article" date="2018" name="Nat. Ecol. Evol.">
        <title>Genomic signatures of mitonuclear coevolution across populations of Tigriopus californicus.</title>
        <authorList>
            <person name="Barreto F.S."/>
            <person name="Watson E.T."/>
            <person name="Lima T.G."/>
            <person name="Willett C.S."/>
            <person name="Edmands S."/>
            <person name="Li W."/>
            <person name="Burton R.S."/>
        </authorList>
    </citation>
    <scope>NUCLEOTIDE SEQUENCE [LARGE SCALE GENOMIC DNA]</scope>
    <source>
        <strain evidence="3 4">San Diego</strain>
    </source>
</reference>
<feature type="chain" id="PRO_5021738665" evidence="2">
    <location>
        <begin position="21"/>
        <end position="134"/>
    </location>
</feature>
<dbReference type="Proteomes" id="UP000318571">
    <property type="component" value="Chromosome 3"/>
</dbReference>
<sequence>MKSFIRAAVIAVAAAAPAADQPEPAYKPTPAPYKPAPYKPPLTSPPPTRSLLMMSARTRAVTVTPQRRVPLWLLPDGRTQIVTYNTADAYSGNVADVRYEGEPQYPKYEPKQSYKPAPKYKPAPTYKPAPSYEA</sequence>
<accession>A0A553P6A2</accession>
<dbReference type="AlphaFoldDB" id="A0A553P6A2"/>
<keyword evidence="4" id="KW-1185">Reference proteome</keyword>